<dbReference type="GO" id="GO:0044341">
    <property type="term" value="P:sodium-dependent phosphate transport"/>
    <property type="evidence" value="ECO:0007669"/>
    <property type="project" value="InterPro"/>
</dbReference>
<dbReference type="KEGG" id="puo:RZN69_20905"/>
<feature type="transmembrane region" description="Helical" evidence="6">
    <location>
        <begin position="96"/>
        <end position="119"/>
    </location>
</feature>
<protein>
    <submittedName>
        <fullName evidence="7">Na/Pi symporter</fullName>
    </submittedName>
</protein>
<dbReference type="AlphaFoldDB" id="A0AAQ3QVQ7"/>
<dbReference type="InterPro" id="IPR003841">
    <property type="entry name" value="Na/Pi_transpt"/>
</dbReference>
<proteinExistence type="predicted"/>
<dbReference type="Pfam" id="PF02690">
    <property type="entry name" value="Na_Pi_cotrans"/>
    <property type="match status" value="2"/>
</dbReference>
<evidence type="ECO:0000313" key="7">
    <source>
        <dbReference type="EMBL" id="WOO41087.1"/>
    </source>
</evidence>
<feature type="transmembrane region" description="Helical" evidence="6">
    <location>
        <begin position="160"/>
        <end position="182"/>
    </location>
</feature>
<feature type="transmembrane region" description="Helical" evidence="6">
    <location>
        <begin position="131"/>
        <end position="148"/>
    </location>
</feature>
<dbReference type="PANTHER" id="PTHR10010">
    <property type="entry name" value="SOLUTE CARRIER FAMILY 34 SODIUM PHOSPHATE , MEMBER 2-RELATED"/>
    <property type="match status" value="1"/>
</dbReference>
<dbReference type="RefSeq" id="WP_317833455.1">
    <property type="nucleotide sequence ID" value="NZ_CP136920.1"/>
</dbReference>
<gene>
    <name evidence="7" type="ORF">RZN69_20905</name>
</gene>
<evidence type="ECO:0000256" key="1">
    <source>
        <dbReference type="ARBA" id="ARBA00004651"/>
    </source>
</evidence>
<sequence>MIEIIGYLLAGLGLFFVGIHLVDRHLQRMTGRRLRSLFIKLTETWWKAAWWGFCVGAITQTAAAITFVCISMVNSGLLKLRRAITVLNWSNPGTCLLIFFLSLPLDLFVAYIVGAAGLLYSFQSSKHGRDLVGFVFGMGLLFYGLFIMEDYGEQLKDFLWFQEAIASATSSFILTFIVAALLTMLAQSGNAVVLVILVLTASGLLGIEEAVMAVYGANLGASLITHVLTFRLKGTPKQLAMFQVYFGWIGTMIMVPLFYLEHWTGLPLVVSLLEHLPFHAATEIAVVNLLWCLITTLAIAPMEGCFADRLKRWYPPREDEDARRPRFLYPRCEEQPDACLDLIFEEQRRLARRLVMYLEFDPQSQNYRDRVFRFDEDNRALAEEISHYLQLMVNRDLRGETARRLRSLLERMEIIGTLGAELHRTLPRAREQLVGDDSLAHRLLEGFDAAIRTVLDSLETGDEDDLALAHAITEDGSETLSRLRESFIQSAGEYSSSEQAGLMRLVASIERLIWLLNSMTRNLESSR</sequence>
<dbReference type="EMBL" id="CP136920">
    <property type="protein sequence ID" value="WOO41087.1"/>
    <property type="molecule type" value="Genomic_DNA"/>
</dbReference>
<evidence type="ECO:0000256" key="6">
    <source>
        <dbReference type="SAM" id="Phobius"/>
    </source>
</evidence>
<reference evidence="7 8" key="1">
    <citation type="submission" date="2023-10" db="EMBL/GenBank/DDBJ databases">
        <title>Rubellicoccus peritrichatus gen. nov., sp. nov., isolated from an algae of coral reef tank.</title>
        <authorList>
            <person name="Luo J."/>
        </authorList>
    </citation>
    <scope>NUCLEOTIDE SEQUENCE [LARGE SCALE GENOMIC DNA]</scope>
    <source>
        <strain evidence="7 8">CR14</strain>
    </source>
</reference>
<feature type="transmembrane region" description="Helical" evidence="6">
    <location>
        <begin position="48"/>
        <end position="73"/>
    </location>
</feature>
<feature type="transmembrane region" description="Helical" evidence="6">
    <location>
        <begin position="239"/>
        <end position="260"/>
    </location>
</feature>
<dbReference type="NCBIfam" id="NF037997">
    <property type="entry name" value="Na_Pi_symport"/>
    <property type="match status" value="1"/>
</dbReference>
<evidence type="ECO:0000256" key="4">
    <source>
        <dbReference type="ARBA" id="ARBA00022989"/>
    </source>
</evidence>
<keyword evidence="2" id="KW-1003">Cell membrane</keyword>
<evidence type="ECO:0000313" key="8">
    <source>
        <dbReference type="Proteomes" id="UP001304300"/>
    </source>
</evidence>
<dbReference type="Proteomes" id="UP001304300">
    <property type="component" value="Chromosome"/>
</dbReference>
<dbReference type="PANTHER" id="PTHR10010:SF46">
    <property type="entry name" value="SODIUM-DEPENDENT PHOSPHATE TRANSPORT PROTEIN 2B"/>
    <property type="match status" value="1"/>
</dbReference>
<evidence type="ECO:0000256" key="5">
    <source>
        <dbReference type="ARBA" id="ARBA00023136"/>
    </source>
</evidence>
<feature type="transmembrane region" description="Helical" evidence="6">
    <location>
        <begin position="280"/>
        <end position="302"/>
    </location>
</feature>
<organism evidence="7 8">
    <name type="scientific">Rubellicoccus peritrichatus</name>
    <dbReference type="NCBI Taxonomy" id="3080537"/>
    <lineage>
        <taxon>Bacteria</taxon>
        <taxon>Pseudomonadati</taxon>
        <taxon>Verrucomicrobiota</taxon>
        <taxon>Opitutia</taxon>
        <taxon>Puniceicoccales</taxon>
        <taxon>Cerasicoccaceae</taxon>
        <taxon>Rubellicoccus</taxon>
    </lineage>
</organism>
<feature type="transmembrane region" description="Helical" evidence="6">
    <location>
        <begin position="189"/>
        <end position="207"/>
    </location>
</feature>
<dbReference type="GO" id="GO:0005436">
    <property type="term" value="F:sodium:phosphate symporter activity"/>
    <property type="evidence" value="ECO:0007669"/>
    <property type="project" value="InterPro"/>
</dbReference>
<feature type="transmembrane region" description="Helical" evidence="6">
    <location>
        <begin position="6"/>
        <end position="27"/>
    </location>
</feature>
<feature type="transmembrane region" description="Helical" evidence="6">
    <location>
        <begin position="213"/>
        <end position="232"/>
    </location>
</feature>
<keyword evidence="3 6" id="KW-0812">Transmembrane</keyword>
<keyword evidence="5 6" id="KW-0472">Membrane</keyword>
<keyword evidence="4 6" id="KW-1133">Transmembrane helix</keyword>
<name>A0AAQ3QVQ7_9BACT</name>
<comment type="subcellular location">
    <subcellularLocation>
        <location evidence="1">Cell membrane</location>
        <topology evidence="1">Multi-pass membrane protein</topology>
    </subcellularLocation>
</comment>
<dbReference type="GO" id="GO:0005886">
    <property type="term" value="C:plasma membrane"/>
    <property type="evidence" value="ECO:0007669"/>
    <property type="project" value="UniProtKB-SubCell"/>
</dbReference>
<evidence type="ECO:0000256" key="2">
    <source>
        <dbReference type="ARBA" id="ARBA00022475"/>
    </source>
</evidence>
<keyword evidence="8" id="KW-1185">Reference proteome</keyword>
<evidence type="ECO:0000256" key="3">
    <source>
        <dbReference type="ARBA" id="ARBA00022692"/>
    </source>
</evidence>
<accession>A0AAQ3QVQ7</accession>